<dbReference type="Proteomes" id="UP000339690">
    <property type="component" value="Chromosome"/>
</dbReference>
<protein>
    <submittedName>
        <fullName evidence="1">Uncharacterized protein</fullName>
    </submittedName>
</protein>
<evidence type="ECO:0000313" key="2">
    <source>
        <dbReference type="Proteomes" id="UP000339690"/>
    </source>
</evidence>
<dbReference type="KEGG" id="grc:GI584_03515"/>
<dbReference type="RefSeq" id="WP_153790248.1">
    <property type="nucleotide sequence ID" value="NZ_CP045915.1"/>
</dbReference>
<sequence>MNLSTCEYGRNNRKRLLKLFICMLTVIICIQGPVTLTAEGVDDSAIESNKASYGYSVDTYKNNTKSNMTPA</sequence>
<keyword evidence="2" id="KW-1185">Reference proteome</keyword>
<organism evidence="1 2">
    <name type="scientific">Gracilibacillus salitolerans</name>
    <dbReference type="NCBI Taxonomy" id="2663022"/>
    <lineage>
        <taxon>Bacteria</taxon>
        <taxon>Bacillati</taxon>
        <taxon>Bacillota</taxon>
        <taxon>Bacilli</taxon>
        <taxon>Bacillales</taxon>
        <taxon>Bacillaceae</taxon>
        <taxon>Gracilibacillus</taxon>
    </lineage>
</organism>
<accession>A0A5Q2TG95</accession>
<reference evidence="1 2" key="1">
    <citation type="submission" date="2019-11" db="EMBL/GenBank/DDBJ databases">
        <title>Gracilibacillus salitolerans sp. nov., a moderate halophile isolated from a saline soil in northwest China.</title>
        <authorList>
            <person name="Gan L."/>
        </authorList>
    </citation>
    <scope>NUCLEOTIDE SEQUENCE [LARGE SCALE GENOMIC DNA]</scope>
    <source>
        <strain evidence="1 2">SCU50</strain>
    </source>
</reference>
<proteinExistence type="predicted"/>
<evidence type="ECO:0000313" key="1">
    <source>
        <dbReference type="EMBL" id="QGH33162.1"/>
    </source>
</evidence>
<gene>
    <name evidence="1" type="ORF">GI584_03515</name>
</gene>
<name>A0A5Q2TG95_9BACI</name>
<dbReference type="AlphaFoldDB" id="A0A5Q2TG95"/>
<dbReference type="EMBL" id="CP045915">
    <property type="protein sequence ID" value="QGH33162.1"/>
    <property type="molecule type" value="Genomic_DNA"/>
</dbReference>